<evidence type="ECO:0000256" key="1">
    <source>
        <dbReference type="ARBA" id="ARBA00004117"/>
    </source>
</evidence>
<evidence type="ECO:0000256" key="6">
    <source>
        <dbReference type="ARBA" id="ARBA00023136"/>
    </source>
</evidence>
<evidence type="ECO:0000256" key="7">
    <source>
        <dbReference type="ARBA" id="ARBA00023143"/>
    </source>
</evidence>
<feature type="transmembrane region" description="Helical" evidence="8">
    <location>
        <begin position="12"/>
        <end position="30"/>
    </location>
</feature>
<dbReference type="PRINTS" id="PR00953">
    <property type="entry name" value="TYPE3IMRPROT"/>
</dbReference>
<dbReference type="AlphaFoldDB" id="A0A645AHD3"/>
<name>A0A645AHD3_9ZZZZ</name>
<evidence type="ECO:0008006" key="10">
    <source>
        <dbReference type="Google" id="ProtNLM"/>
    </source>
</evidence>
<dbReference type="PANTHER" id="PTHR30065:SF1">
    <property type="entry name" value="SURFACE PRESENTATION OF ANTIGENS PROTEIN SPAR"/>
    <property type="match status" value="1"/>
</dbReference>
<gene>
    <name evidence="9" type="ORF">SDC9_98874</name>
</gene>
<protein>
    <recommendedName>
        <fullName evidence="10">Flagellar biosynthetic protein FliR</fullName>
    </recommendedName>
</protein>
<feature type="transmembrane region" description="Helical" evidence="8">
    <location>
        <begin position="116"/>
        <end position="136"/>
    </location>
</feature>
<feature type="transmembrane region" description="Helical" evidence="8">
    <location>
        <begin position="169"/>
        <end position="194"/>
    </location>
</feature>
<reference evidence="9" key="1">
    <citation type="submission" date="2019-08" db="EMBL/GenBank/DDBJ databases">
        <authorList>
            <person name="Kucharzyk K."/>
            <person name="Murdoch R.W."/>
            <person name="Higgins S."/>
            <person name="Loffler F."/>
        </authorList>
    </citation>
    <scope>NUCLEOTIDE SEQUENCE</scope>
</reference>
<dbReference type="GO" id="GO:0005886">
    <property type="term" value="C:plasma membrane"/>
    <property type="evidence" value="ECO:0007669"/>
    <property type="project" value="UniProtKB-SubCell"/>
</dbReference>
<proteinExistence type="predicted"/>
<dbReference type="PANTHER" id="PTHR30065">
    <property type="entry name" value="FLAGELLAR BIOSYNTHETIC PROTEIN FLIR"/>
    <property type="match status" value="1"/>
</dbReference>
<feature type="transmembrane region" description="Helical" evidence="8">
    <location>
        <begin position="75"/>
        <end position="96"/>
    </location>
</feature>
<keyword evidence="7" id="KW-0975">Bacterial flagellum</keyword>
<accession>A0A645AHD3</accession>
<dbReference type="GO" id="GO:0009425">
    <property type="term" value="C:bacterial-type flagellum basal body"/>
    <property type="evidence" value="ECO:0007669"/>
    <property type="project" value="UniProtKB-SubCell"/>
</dbReference>
<dbReference type="EMBL" id="VSSQ01013719">
    <property type="protein sequence ID" value="MPM52118.1"/>
    <property type="molecule type" value="Genomic_DNA"/>
</dbReference>
<evidence type="ECO:0000256" key="5">
    <source>
        <dbReference type="ARBA" id="ARBA00022989"/>
    </source>
</evidence>
<comment type="subcellular location">
    <subcellularLocation>
        <location evidence="1">Bacterial flagellum basal body</location>
    </subcellularLocation>
    <subcellularLocation>
        <location evidence="2">Cell membrane</location>
        <topology evidence="2">Multi-pass membrane protein</topology>
    </subcellularLocation>
</comment>
<evidence type="ECO:0000256" key="2">
    <source>
        <dbReference type="ARBA" id="ARBA00004651"/>
    </source>
</evidence>
<dbReference type="InterPro" id="IPR006303">
    <property type="entry name" value="FliR"/>
</dbReference>
<comment type="caution">
    <text evidence="9">The sequence shown here is derived from an EMBL/GenBank/DDBJ whole genome shotgun (WGS) entry which is preliminary data.</text>
</comment>
<keyword evidence="6 8" id="KW-0472">Membrane</keyword>
<keyword evidence="3" id="KW-1003">Cell membrane</keyword>
<feature type="transmembrane region" description="Helical" evidence="8">
    <location>
        <begin position="215"/>
        <end position="234"/>
    </location>
</feature>
<dbReference type="InterPro" id="IPR002010">
    <property type="entry name" value="T3SS_IM_R"/>
</dbReference>
<evidence type="ECO:0000256" key="3">
    <source>
        <dbReference type="ARBA" id="ARBA00022475"/>
    </source>
</evidence>
<evidence type="ECO:0000313" key="9">
    <source>
        <dbReference type="EMBL" id="MPM52118.1"/>
    </source>
</evidence>
<dbReference type="NCBIfam" id="TIGR01400">
    <property type="entry name" value="fliR"/>
    <property type="match status" value="1"/>
</dbReference>
<keyword evidence="5 8" id="KW-1133">Transmembrane helix</keyword>
<dbReference type="Pfam" id="PF01311">
    <property type="entry name" value="Bac_export_1"/>
    <property type="match status" value="1"/>
</dbReference>
<dbReference type="GO" id="GO:0044780">
    <property type="term" value="P:bacterial-type flagellum assembly"/>
    <property type="evidence" value="ECO:0007669"/>
    <property type="project" value="InterPro"/>
</dbReference>
<dbReference type="GO" id="GO:0006605">
    <property type="term" value="P:protein targeting"/>
    <property type="evidence" value="ECO:0007669"/>
    <property type="project" value="InterPro"/>
</dbReference>
<organism evidence="9">
    <name type="scientific">bioreactor metagenome</name>
    <dbReference type="NCBI Taxonomy" id="1076179"/>
    <lineage>
        <taxon>unclassified sequences</taxon>
        <taxon>metagenomes</taxon>
        <taxon>ecological metagenomes</taxon>
    </lineage>
</organism>
<sequence length="256" mass="27296">MTSSIYESATLFLLIFMRFTGALFFNPLLARKSVPGMLKAGLAFLLALIVFGTMDGGAVPQGDFFVLLILGIKELAIGLALGFLLELLFGVAVMAGELIDLQLGFSMSKIYDPSSGTSIALSATLLNLILTLMFFLSGCHLTLIRILVLTFRVLPAGTVLLGADAAGYLVQLFGQFLAAALKLALPVIAAELLAEFGMGVLMRAAPQINIFSVGLQLRVILGFALLLFMIPALARAMDALTAYTFEKMAYAIKLMG</sequence>
<evidence type="ECO:0000256" key="4">
    <source>
        <dbReference type="ARBA" id="ARBA00022692"/>
    </source>
</evidence>
<keyword evidence="4 8" id="KW-0812">Transmembrane</keyword>
<evidence type="ECO:0000256" key="8">
    <source>
        <dbReference type="SAM" id="Phobius"/>
    </source>
</evidence>
<feature type="transmembrane region" description="Helical" evidence="8">
    <location>
        <begin position="143"/>
        <end position="163"/>
    </location>
</feature>